<accession>E0UBQ1</accession>
<dbReference type="OrthoDB" id="9182727at2"/>
<name>E0UBQ1_GLOV7</name>
<proteinExistence type="predicted"/>
<dbReference type="AlphaFoldDB" id="E0UBQ1"/>
<sequence length="99" mass="11457">MSTMQNISKKREVEIETKNNNKIRVNCYLNVDPVTFDGYMEITCREINYHPIKPGDYETVISQDLGKKWKIVGNPVEIGINDSFHGQFSDNNPPAYRFT</sequence>
<dbReference type="Proteomes" id="UP000008206">
    <property type="component" value="Chromosome"/>
</dbReference>
<dbReference type="KEGG" id="cyj:Cyan7822_2013"/>
<gene>
    <name evidence="1" type="ordered locus">Cyan7822_2013</name>
</gene>
<evidence type="ECO:0000313" key="2">
    <source>
        <dbReference type="Proteomes" id="UP000008206"/>
    </source>
</evidence>
<dbReference type="HOGENOM" id="CLU_2315595_0_0_3"/>
<keyword evidence="2" id="KW-1185">Reference proteome</keyword>
<dbReference type="STRING" id="497965.Cyan7822_2013"/>
<dbReference type="EMBL" id="CP002198">
    <property type="protein sequence ID" value="ADN13995.1"/>
    <property type="molecule type" value="Genomic_DNA"/>
</dbReference>
<organism evidence="1 2">
    <name type="scientific">Gloeothece verrucosa (strain PCC 7822)</name>
    <name type="common">Cyanothece sp. (strain PCC 7822)</name>
    <dbReference type="NCBI Taxonomy" id="497965"/>
    <lineage>
        <taxon>Bacteria</taxon>
        <taxon>Bacillati</taxon>
        <taxon>Cyanobacteriota</taxon>
        <taxon>Cyanophyceae</taxon>
        <taxon>Oscillatoriophycideae</taxon>
        <taxon>Chroococcales</taxon>
        <taxon>Aphanothecaceae</taxon>
        <taxon>Gloeothece</taxon>
        <taxon>Gloeothece verrucosa</taxon>
    </lineage>
</organism>
<protein>
    <submittedName>
        <fullName evidence="1">Uncharacterized protein</fullName>
    </submittedName>
</protein>
<dbReference type="RefSeq" id="WP_013322101.1">
    <property type="nucleotide sequence ID" value="NC_014501.1"/>
</dbReference>
<evidence type="ECO:0000313" key="1">
    <source>
        <dbReference type="EMBL" id="ADN13995.1"/>
    </source>
</evidence>
<reference evidence="2" key="1">
    <citation type="journal article" date="2011" name="MBio">
        <title>Novel metabolic attributes of the genus Cyanothece, comprising a group of unicellular nitrogen-fixing Cyanobacteria.</title>
        <authorList>
            <person name="Bandyopadhyay A."/>
            <person name="Elvitigala T."/>
            <person name="Welsh E."/>
            <person name="Stockel J."/>
            <person name="Liberton M."/>
            <person name="Min H."/>
            <person name="Sherman L.A."/>
            <person name="Pakrasi H.B."/>
        </authorList>
    </citation>
    <scope>NUCLEOTIDE SEQUENCE [LARGE SCALE GENOMIC DNA]</scope>
    <source>
        <strain evidence="2">PCC 7822</strain>
    </source>
</reference>